<dbReference type="Pfam" id="PF00196">
    <property type="entry name" value="GerE"/>
    <property type="match status" value="1"/>
</dbReference>
<feature type="domain" description="HTH luxR-type" evidence="1">
    <location>
        <begin position="260"/>
        <end position="325"/>
    </location>
</feature>
<organism evidence="2 3">
    <name type="scientific">Streptomyces sanyensis</name>
    <dbReference type="NCBI Taxonomy" id="568869"/>
    <lineage>
        <taxon>Bacteria</taxon>
        <taxon>Bacillati</taxon>
        <taxon>Actinomycetota</taxon>
        <taxon>Actinomycetes</taxon>
        <taxon>Kitasatosporales</taxon>
        <taxon>Streptomycetaceae</taxon>
        <taxon>Streptomyces</taxon>
    </lineage>
</organism>
<name>A0ABP8ZNC1_9ACTN</name>
<dbReference type="InterPro" id="IPR051797">
    <property type="entry name" value="TrmB-like"/>
</dbReference>
<accession>A0ABP8ZNC1</accession>
<protein>
    <recommendedName>
        <fullName evidence="1">HTH luxR-type domain-containing protein</fullName>
    </recommendedName>
</protein>
<dbReference type="Gene3D" id="1.10.10.10">
    <property type="entry name" value="Winged helix-like DNA-binding domain superfamily/Winged helix DNA-binding domain"/>
    <property type="match status" value="1"/>
</dbReference>
<dbReference type="InterPro" id="IPR000792">
    <property type="entry name" value="Tscrpt_reg_LuxR_C"/>
</dbReference>
<dbReference type="EMBL" id="BAABJV010000001">
    <property type="protein sequence ID" value="GAA4760729.1"/>
    <property type="molecule type" value="Genomic_DNA"/>
</dbReference>
<dbReference type="CDD" id="cd06170">
    <property type="entry name" value="LuxR_C_like"/>
    <property type="match status" value="1"/>
</dbReference>
<keyword evidence="3" id="KW-1185">Reference proteome</keyword>
<dbReference type="PANTHER" id="PTHR34293">
    <property type="entry name" value="HTH-TYPE TRANSCRIPTIONAL REGULATOR TRMBL2"/>
    <property type="match status" value="1"/>
</dbReference>
<dbReference type="InterPro" id="IPR036388">
    <property type="entry name" value="WH-like_DNA-bd_sf"/>
</dbReference>
<dbReference type="SUPFAM" id="SSF46894">
    <property type="entry name" value="C-terminal effector domain of the bipartite response regulators"/>
    <property type="match status" value="1"/>
</dbReference>
<evidence type="ECO:0000259" key="1">
    <source>
        <dbReference type="PROSITE" id="PS50043"/>
    </source>
</evidence>
<evidence type="ECO:0000313" key="2">
    <source>
        <dbReference type="EMBL" id="GAA4760729.1"/>
    </source>
</evidence>
<dbReference type="SMART" id="SM00421">
    <property type="entry name" value="HTH_LUXR"/>
    <property type="match status" value="1"/>
</dbReference>
<dbReference type="Proteomes" id="UP001501147">
    <property type="component" value="Unassembled WGS sequence"/>
</dbReference>
<dbReference type="PANTHER" id="PTHR34293:SF1">
    <property type="entry name" value="HTH-TYPE TRANSCRIPTIONAL REGULATOR TRMBL2"/>
    <property type="match status" value="1"/>
</dbReference>
<reference evidence="3" key="1">
    <citation type="journal article" date="2019" name="Int. J. Syst. Evol. Microbiol.">
        <title>The Global Catalogue of Microorganisms (GCM) 10K type strain sequencing project: providing services to taxonomists for standard genome sequencing and annotation.</title>
        <authorList>
            <consortium name="The Broad Institute Genomics Platform"/>
            <consortium name="The Broad Institute Genome Sequencing Center for Infectious Disease"/>
            <person name="Wu L."/>
            <person name="Ma J."/>
        </authorList>
    </citation>
    <scope>NUCLEOTIDE SEQUENCE [LARGE SCALE GENOMIC DNA]</scope>
    <source>
        <strain evidence="3">JCM 18324</strain>
    </source>
</reference>
<proteinExistence type="predicted"/>
<dbReference type="InterPro" id="IPR016032">
    <property type="entry name" value="Sig_transdc_resp-reg_C-effctor"/>
</dbReference>
<evidence type="ECO:0000313" key="3">
    <source>
        <dbReference type="Proteomes" id="UP001501147"/>
    </source>
</evidence>
<comment type="caution">
    <text evidence="2">The sequence shown here is derived from an EMBL/GenBank/DDBJ whole genome shotgun (WGS) entry which is preliminary data.</text>
</comment>
<sequence>MLHTWEVGDATDTVYREMLRSPGIGIAALCAKLNLTEDQARDALDKLADLALINASWDAVGSARPVSPHLGFQALWAKRQAEIAGQQKALDEARARMASLIDDYMTEYAGARGSGMERLTDLVSVRDCLERLASETQQESLAFAPGGPQTEANRTASRPLVQDLLTRSVSVKTVYLESIRNDVGSVEHSTWLAAQGAAIRTVAHLPFRMQIVDRRAALIPLQLEDSAQGALLVEEPAVVSVLCALFDMVWATAVPLGTAAAPTGDGLSPQEQELLRLLAQGLTDEGVARKLGVSIRTERRMVTKVSELLGAQSRFQLGQRAAEMRLL</sequence>
<dbReference type="PRINTS" id="PR00038">
    <property type="entry name" value="HTHLUXR"/>
</dbReference>
<dbReference type="PROSITE" id="PS50043">
    <property type="entry name" value="HTH_LUXR_2"/>
    <property type="match status" value="1"/>
</dbReference>
<gene>
    <name evidence="2" type="ORF">GCM10023329_02380</name>
</gene>